<evidence type="ECO:0000313" key="3">
    <source>
        <dbReference type="Proteomes" id="UP001317259"/>
    </source>
</evidence>
<protein>
    <recommendedName>
        <fullName evidence="4">Zinc-binding dehydrogenase</fullName>
    </recommendedName>
</protein>
<dbReference type="PANTHER" id="PTHR44154:SF1">
    <property type="entry name" value="QUINONE OXIDOREDUCTASE"/>
    <property type="match status" value="1"/>
</dbReference>
<dbReference type="InterPro" id="IPR051603">
    <property type="entry name" value="Zinc-ADH_QOR/CCCR"/>
</dbReference>
<dbReference type="RefSeq" id="WP_242370960.1">
    <property type="nucleotide sequence ID" value="NZ_JAKRKC020000002.1"/>
</dbReference>
<dbReference type="SUPFAM" id="SSF51735">
    <property type="entry name" value="NAD(P)-binding Rossmann-fold domains"/>
    <property type="match status" value="1"/>
</dbReference>
<dbReference type="Gene3D" id="3.40.50.720">
    <property type="entry name" value="NAD(P)-binding Rossmann-like Domain"/>
    <property type="match status" value="1"/>
</dbReference>
<dbReference type="PANTHER" id="PTHR44154">
    <property type="entry name" value="QUINONE OXIDOREDUCTASE"/>
    <property type="match status" value="1"/>
</dbReference>
<comment type="caution">
    <text evidence="2">The sequence shown here is derived from an EMBL/GenBank/DDBJ whole genome shotgun (WGS) entry which is preliminary data.</text>
</comment>
<evidence type="ECO:0000313" key="2">
    <source>
        <dbReference type="EMBL" id="MCK2218135.1"/>
    </source>
</evidence>
<evidence type="ECO:0000256" key="1">
    <source>
        <dbReference type="ARBA" id="ARBA00022857"/>
    </source>
</evidence>
<organism evidence="2 3">
    <name type="scientific">Actinomadura luzonensis</name>
    <dbReference type="NCBI Taxonomy" id="2805427"/>
    <lineage>
        <taxon>Bacteria</taxon>
        <taxon>Bacillati</taxon>
        <taxon>Actinomycetota</taxon>
        <taxon>Actinomycetes</taxon>
        <taxon>Streptosporangiales</taxon>
        <taxon>Thermomonosporaceae</taxon>
        <taxon>Actinomadura</taxon>
    </lineage>
</organism>
<proteinExistence type="predicted"/>
<keyword evidence="3" id="KW-1185">Reference proteome</keyword>
<gene>
    <name evidence="2" type="ORF">MF672_030745</name>
</gene>
<reference evidence="2 3" key="1">
    <citation type="submission" date="2022-04" db="EMBL/GenBank/DDBJ databases">
        <title>Genome draft of Actinomadura sp. ATCC 31491.</title>
        <authorList>
            <person name="Shi X."/>
            <person name="Du Y."/>
        </authorList>
    </citation>
    <scope>NUCLEOTIDE SEQUENCE [LARGE SCALE GENOMIC DNA]</scope>
    <source>
        <strain evidence="2 3">ATCC 31491</strain>
    </source>
</reference>
<dbReference type="Proteomes" id="UP001317259">
    <property type="component" value="Unassembled WGS sequence"/>
</dbReference>
<dbReference type="EMBL" id="JAKRKC020000002">
    <property type="protein sequence ID" value="MCK2218135.1"/>
    <property type="molecule type" value="Genomic_DNA"/>
</dbReference>
<evidence type="ECO:0008006" key="4">
    <source>
        <dbReference type="Google" id="ProtNLM"/>
    </source>
</evidence>
<dbReference type="Gene3D" id="3.90.180.10">
    <property type="entry name" value="Medium-chain alcohol dehydrogenases, catalytic domain"/>
    <property type="match status" value="1"/>
</dbReference>
<dbReference type="InterPro" id="IPR036291">
    <property type="entry name" value="NAD(P)-bd_dom_sf"/>
</dbReference>
<sequence length="96" mass="9619">MDWATAAALPVAGFTARRDLDLLRVGDTDTLLIHGAAGAVGTVAVQLAIVHGATVIGTASSANHDYLLGLSSDLAGQPCEGLSGTSGKWSSACPAW</sequence>
<accession>A0ABT0G0K6</accession>
<keyword evidence="1" id="KW-0521">NADP</keyword>
<name>A0ABT0G0K6_9ACTN</name>